<feature type="chain" id="PRO_5030845254" evidence="2">
    <location>
        <begin position="23"/>
        <end position="236"/>
    </location>
</feature>
<evidence type="ECO:0000256" key="2">
    <source>
        <dbReference type="SAM" id="SignalP"/>
    </source>
</evidence>
<name>A0A7Y4JWL4_9BACT</name>
<dbReference type="RefSeq" id="WP_171419302.1">
    <property type="nucleotide sequence ID" value="NZ_JABFJW010000240.1"/>
</dbReference>
<feature type="signal peptide" evidence="2">
    <location>
        <begin position="1"/>
        <end position="22"/>
    </location>
</feature>
<dbReference type="EMBL" id="JABFJW010000240">
    <property type="protein sequence ID" value="NOK12538.1"/>
    <property type="molecule type" value="Genomic_DNA"/>
</dbReference>
<protein>
    <submittedName>
        <fullName evidence="3">Uncharacterized protein</fullName>
    </submittedName>
</protein>
<comment type="caution">
    <text evidence="3">The sequence shown here is derived from an EMBL/GenBank/DDBJ whole genome shotgun (WGS) entry which is preliminary data.</text>
</comment>
<evidence type="ECO:0000313" key="4">
    <source>
        <dbReference type="Proteomes" id="UP000528460"/>
    </source>
</evidence>
<proteinExistence type="predicted"/>
<dbReference type="Proteomes" id="UP000528460">
    <property type="component" value="Unassembled WGS sequence"/>
</dbReference>
<feature type="compositionally biased region" description="Low complexity" evidence="1">
    <location>
        <begin position="174"/>
        <end position="184"/>
    </location>
</feature>
<evidence type="ECO:0000313" key="3">
    <source>
        <dbReference type="EMBL" id="NOK12538.1"/>
    </source>
</evidence>
<feature type="compositionally biased region" description="Low complexity" evidence="1">
    <location>
        <begin position="37"/>
        <end position="54"/>
    </location>
</feature>
<keyword evidence="2" id="KW-0732">Signal</keyword>
<sequence length="236" mass="22035">MSQQWIWMSLAASTLALGSANAQVDPNSAAAITTSQPNPGAPAGTPAASSAGSPIGNPYTEPLGDPTGAANPGIGGSGTSTGAVIPQPYSAQPFVAGTAPSTLPPGPGTSTTVTGNGTVVAPGTSTTVTGTGAVLPGTSGTVAGSTGSTATTGALMPPATTTPGTMLPGASNSTVTPGTPTGTTSDMGVVLPPATGLTPPGITGSQPTTLSPDSNTSSNSVTSPGGGDVTRTPVGP</sequence>
<dbReference type="AlphaFoldDB" id="A0A7Y4JWL4"/>
<gene>
    <name evidence="3" type="ORF">HNS30_26185</name>
</gene>
<feature type="compositionally biased region" description="Low complexity" evidence="1">
    <location>
        <begin position="108"/>
        <end position="154"/>
    </location>
</feature>
<accession>A0A7Y4JWL4</accession>
<reference evidence="3 4" key="1">
    <citation type="submission" date="2020-05" db="EMBL/GenBank/DDBJ databases">
        <authorList>
            <person name="Whitworth D."/>
        </authorList>
    </citation>
    <scope>NUCLEOTIDE SEQUENCE [LARGE SCALE GENOMIC DNA]</scope>
    <source>
        <strain evidence="3 4">CA046A</strain>
    </source>
</reference>
<feature type="compositionally biased region" description="Polar residues" evidence="1">
    <location>
        <begin position="203"/>
        <end position="223"/>
    </location>
</feature>
<feature type="region of interest" description="Disordered" evidence="1">
    <location>
        <begin position="30"/>
        <end position="236"/>
    </location>
</feature>
<evidence type="ECO:0000256" key="1">
    <source>
        <dbReference type="SAM" id="MobiDB-lite"/>
    </source>
</evidence>
<organism evidence="3 4">
    <name type="scientific">Corallococcus exercitus</name>
    <dbReference type="NCBI Taxonomy" id="2316736"/>
    <lineage>
        <taxon>Bacteria</taxon>
        <taxon>Pseudomonadati</taxon>
        <taxon>Myxococcota</taxon>
        <taxon>Myxococcia</taxon>
        <taxon>Myxococcales</taxon>
        <taxon>Cystobacterineae</taxon>
        <taxon>Myxococcaceae</taxon>
        <taxon>Corallococcus</taxon>
    </lineage>
</organism>